<feature type="binding site" evidence="8">
    <location>
        <position position="110"/>
    </location>
    <ligand>
        <name>Zn(2+)</name>
        <dbReference type="ChEBI" id="CHEBI:29105"/>
    </ligand>
</feature>
<dbReference type="InterPro" id="IPR020084">
    <property type="entry name" value="NUDIX_hydrolase_CS"/>
</dbReference>
<dbReference type="PROSITE" id="PS00893">
    <property type="entry name" value="NUDIX_BOX"/>
    <property type="match status" value="1"/>
</dbReference>
<feature type="binding site" evidence="8">
    <location>
        <position position="107"/>
    </location>
    <ligand>
        <name>Zn(2+)</name>
        <dbReference type="ChEBI" id="CHEBI:29105"/>
    </ligand>
</feature>
<keyword evidence="6 8" id="KW-0464">Manganese</keyword>
<accession>A0ABW4XNT1</accession>
<sequence>MSQDQTQPAVLKSNYWFIVHGQRLLLTEQNLLPIEPPVAVRECLSEDRYSLGDLEGREAIMCIAEQADNALNWVELRTIAETFSAELFALAGKACQWETFLNQHRFCGRCGSRMRHVQWEMAMHCDACQHRSYPRLSPCIIVAVRDEDRILLAQNKRHKAGVYSIIAGFIEAGETAEQAAHRELMEEVGIRVQNLVYQSSQAWPFPHAFMLAFTAEYESGQLKPDPQELSDAGWYRHDDELPPLPGKHTVARLLIDQLLDEIKADKKRQK</sequence>
<organism evidence="10 11">
    <name type="scientific">Corallincola platygyrae</name>
    <dbReference type="NCBI Taxonomy" id="1193278"/>
    <lineage>
        <taxon>Bacteria</taxon>
        <taxon>Pseudomonadati</taxon>
        <taxon>Pseudomonadota</taxon>
        <taxon>Gammaproteobacteria</taxon>
        <taxon>Alteromonadales</taxon>
        <taxon>Psychromonadaceae</taxon>
        <taxon>Corallincola</taxon>
    </lineage>
</organism>
<feature type="binding site" evidence="8">
    <location>
        <position position="228"/>
    </location>
    <ligand>
        <name>a divalent metal cation</name>
        <dbReference type="ChEBI" id="CHEBI:60240"/>
        <label>1</label>
    </ligand>
</feature>
<dbReference type="RefSeq" id="WP_345338978.1">
    <property type="nucleotide sequence ID" value="NZ_BAABLI010000008.1"/>
</dbReference>
<dbReference type="Pfam" id="PF09297">
    <property type="entry name" value="Zn_ribbon_NUD"/>
    <property type="match status" value="1"/>
</dbReference>
<evidence type="ECO:0000313" key="11">
    <source>
        <dbReference type="Proteomes" id="UP001597380"/>
    </source>
</evidence>
<feature type="short sequence motif" description="Nudix box" evidence="8">
    <location>
        <begin position="168"/>
        <end position="189"/>
    </location>
</feature>
<keyword evidence="3 8" id="KW-0378">Hydrolase</keyword>
<keyword evidence="8" id="KW-0862">Zinc</keyword>
<dbReference type="InterPro" id="IPR015797">
    <property type="entry name" value="NUDIX_hydrolase-like_dom_sf"/>
</dbReference>
<comment type="caution">
    <text evidence="10">The sequence shown here is derived from an EMBL/GenBank/DDBJ whole genome shotgun (WGS) entry which is preliminary data.</text>
</comment>
<dbReference type="InterPro" id="IPR022925">
    <property type="entry name" value="RNA_Hydrolase_NudC"/>
</dbReference>
<dbReference type="PRINTS" id="PR00502">
    <property type="entry name" value="NUDIXFAMILY"/>
</dbReference>
<feature type="binding site" evidence="8">
    <location>
        <position position="125"/>
    </location>
    <ligand>
        <name>Zn(2+)</name>
        <dbReference type="ChEBI" id="CHEBI:29105"/>
    </ligand>
</feature>
<feature type="binding site" evidence="8">
    <location>
        <position position="183"/>
    </location>
    <ligand>
        <name>a divalent metal cation</name>
        <dbReference type="ChEBI" id="CHEBI:60240"/>
        <label>2</label>
    </ligand>
</feature>
<comment type="function">
    <text evidence="8">mRNA decapping enzyme that specifically removes the nicotinamide adenine dinucleotide (NAD) cap from a subset of mRNAs by hydrolyzing the diphosphate linkage to produce nicotinamide mononucleotide (NMN) and 5' monophosphate mRNA. The NAD-cap is present at the 5'-end of some mRNAs and stabilizes RNA against 5'-processing. Has preference for mRNAs with a 5'-end purine. Catalyzes the hydrolysis of a broad range of dinucleotide pyrophosphates.</text>
</comment>
<feature type="binding site" evidence="8">
    <location>
        <position position="133"/>
    </location>
    <ligand>
        <name>substrate</name>
    </ligand>
</feature>
<feature type="binding site" evidence="8">
    <location>
        <position position="228"/>
    </location>
    <ligand>
        <name>a divalent metal cation</name>
        <dbReference type="ChEBI" id="CHEBI:60240"/>
        <label>3</label>
    </ligand>
</feature>
<dbReference type="HAMAP" id="MF_00297">
    <property type="entry name" value="Nudix_NudC"/>
    <property type="match status" value="1"/>
</dbReference>
<comment type="catalytic activity">
    <reaction evidence="7">
        <text>a 5'-end NAD(+)-phospho-ribonucleoside in mRNA + H2O = a 5'-end phospho-adenosine-phospho-ribonucleoside in mRNA + beta-nicotinamide D-ribonucleotide + 2 H(+)</text>
        <dbReference type="Rhea" id="RHEA:60876"/>
        <dbReference type="Rhea" id="RHEA-COMP:15698"/>
        <dbReference type="Rhea" id="RHEA-COMP:15719"/>
        <dbReference type="ChEBI" id="CHEBI:14649"/>
        <dbReference type="ChEBI" id="CHEBI:15377"/>
        <dbReference type="ChEBI" id="CHEBI:15378"/>
        <dbReference type="ChEBI" id="CHEBI:144029"/>
        <dbReference type="ChEBI" id="CHEBI:144051"/>
    </reaction>
    <physiologicalReaction direction="left-to-right" evidence="7">
        <dbReference type="Rhea" id="RHEA:60877"/>
    </physiologicalReaction>
</comment>
<name>A0ABW4XNT1_9GAMM</name>
<dbReference type="InterPro" id="IPR015376">
    <property type="entry name" value="Znr_NADH_PPase"/>
</dbReference>
<evidence type="ECO:0000256" key="3">
    <source>
        <dbReference type="ARBA" id="ARBA00022801"/>
    </source>
</evidence>
<keyword evidence="11" id="KW-1185">Reference proteome</keyword>
<dbReference type="PROSITE" id="PS51462">
    <property type="entry name" value="NUDIX"/>
    <property type="match status" value="1"/>
</dbReference>
<dbReference type="InterPro" id="IPR049734">
    <property type="entry name" value="NudC-like_C"/>
</dbReference>
<evidence type="ECO:0000256" key="1">
    <source>
        <dbReference type="ARBA" id="ARBA00009595"/>
    </source>
</evidence>
<gene>
    <name evidence="8 10" type="primary">nudC</name>
    <name evidence="10" type="ORF">ACFSJ3_11610</name>
</gene>
<dbReference type="InterPro" id="IPR000086">
    <property type="entry name" value="NUDIX_hydrolase_dom"/>
</dbReference>
<feature type="binding site" evidence="8">
    <location>
        <position position="128"/>
    </location>
    <ligand>
        <name>Zn(2+)</name>
        <dbReference type="ChEBI" id="CHEBI:29105"/>
    </ligand>
</feature>
<feature type="binding site" evidence="8">
    <location>
        <position position="120"/>
    </location>
    <ligand>
        <name>substrate</name>
    </ligand>
</feature>
<dbReference type="CDD" id="cd03429">
    <property type="entry name" value="NUDIX_NADH_pyrophosphatase_Nudt13"/>
    <property type="match status" value="1"/>
</dbReference>
<keyword evidence="4 8" id="KW-0460">Magnesium</keyword>
<evidence type="ECO:0000256" key="4">
    <source>
        <dbReference type="ARBA" id="ARBA00022842"/>
    </source>
</evidence>
<evidence type="ECO:0000256" key="7">
    <source>
        <dbReference type="ARBA" id="ARBA00023679"/>
    </source>
</evidence>
<evidence type="ECO:0000313" key="10">
    <source>
        <dbReference type="EMBL" id="MFD2096632.1"/>
    </source>
</evidence>
<evidence type="ECO:0000256" key="5">
    <source>
        <dbReference type="ARBA" id="ARBA00023027"/>
    </source>
</evidence>
<comment type="catalytic activity">
    <reaction evidence="8">
        <text>NADH + H2O = reduced beta-nicotinamide D-ribonucleotide + AMP + 2 H(+)</text>
        <dbReference type="Rhea" id="RHEA:48868"/>
        <dbReference type="ChEBI" id="CHEBI:15377"/>
        <dbReference type="ChEBI" id="CHEBI:15378"/>
        <dbReference type="ChEBI" id="CHEBI:57945"/>
        <dbReference type="ChEBI" id="CHEBI:90832"/>
        <dbReference type="ChEBI" id="CHEBI:456215"/>
        <dbReference type="EC" id="3.6.1.22"/>
    </reaction>
</comment>
<dbReference type="EMBL" id="JBHUHT010000012">
    <property type="protein sequence ID" value="MFD2096632.1"/>
    <property type="molecule type" value="Genomic_DNA"/>
</dbReference>
<dbReference type="EC" id="3.6.1.22" evidence="8"/>
<feature type="binding site" evidence="8">
    <location>
        <position position="183"/>
    </location>
    <ligand>
        <name>a divalent metal cation</name>
        <dbReference type="ChEBI" id="CHEBI:60240"/>
        <label>3</label>
    </ligand>
</feature>
<evidence type="ECO:0000256" key="2">
    <source>
        <dbReference type="ARBA" id="ARBA00022723"/>
    </source>
</evidence>
<dbReference type="PANTHER" id="PTHR42904:SF6">
    <property type="entry name" value="NAD-CAPPED RNA HYDROLASE NUDT12"/>
    <property type="match status" value="1"/>
</dbReference>
<protein>
    <recommendedName>
        <fullName evidence="8">NAD-capped RNA hydrolase NudC</fullName>
        <shortName evidence="8">DeNADding enzyme NudC</shortName>
        <ecNumber evidence="8">3.6.1.-</ecNumber>
    </recommendedName>
    <alternativeName>
        <fullName evidence="8">NADH pyrophosphatase</fullName>
        <ecNumber evidence="8">3.6.1.22</ecNumber>
    </alternativeName>
</protein>
<comment type="cofactor">
    <cofactor evidence="8">
        <name>Mg(2+)</name>
        <dbReference type="ChEBI" id="CHEBI:18420"/>
    </cofactor>
    <cofactor evidence="8">
        <name>Mn(2+)</name>
        <dbReference type="ChEBI" id="CHEBI:29035"/>
    </cofactor>
    <text evidence="8">Divalent metal cations. Mg(2+) or Mn(2+).</text>
</comment>
<feature type="binding site" evidence="8">
    <location>
        <position position="187"/>
    </location>
    <ligand>
        <name>a divalent metal cation</name>
        <dbReference type="ChEBI" id="CHEBI:60240"/>
        <label>3</label>
    </ligand>
</feature>
<dbReference type="PANTHER" id="PTHR42904">
    <property type="entry name" value="NUDIX HYDROLASE, NUDC SUBFAMILY"/>
    <property type="match status" value="1"/>
</dbReference>
<comment type="subunit">
    <text evidence="8">Homodimer.</text>
</comment>
<feature type="binding site" evidence="8">
    <location>
        <position position="167"/>
    </location>
    <ligand>
        <name>a divalent metal cation</name>
        <dbReference type="ChEBI" id="CHEBI:60240"/>
        <label>1</label>
    </ligand>
</feature>
<dbReference type="EC" id="3.6.1.-" evidence="8"/>
<feature type="binding site" evidence="8">
    <location>
        <position position="187"/>
    </location>
    <ligand>
        <name>a divalent metal cation</name>
        <dbReference type="ChEBI" id="CHEBI:60240"/>
        <label>1</label>
    </ligand>
</feature>
<proteinExistence type="inferred from homology"/>
<dbReference type="Proteomes" id="UP001597380">
    <property type="component" value="Unassembled WGS sequence"/>
</dbReference>
<comment type="caution">
    <text evidence="8">Lacks conserved residue(s) required for the propagation of feature annotation.</text>
</comment>
<feature type="domain" description="Nudix hydrolase" evidence="9">
    <location>
        <begin position="133"/>
        <end position="256"/>
    </location>
</feature>
<keyword evidence="2 8" id="KW-0479">Metal-binding</keyword>
<feature type="binding site" evidence="8">
    <location>
        <position position="77"/>
    </location>
    <ligand>
        <name>substrate</name>
    </ligand>
</feature>
<dbReference type="NCBIfam" id="NF001299">
    <property type="entry name" value="PRK00241.1"/>
    <property type="match status" value="1"/>
</dbReference>
<comment type="cofactor">
    <cofactor evidence="8">
        <name>Zn(2+)</name>
        <dbReference type="ChEBI" id="CHEBI:29105"/>
    </cofactor>
    <text evidence="8">Binds 1 zinc ion per subunit.</text>
</comment>
<dbReference type="Gene3D" id="3.90.79.20">
    <property type="match status" value="1"/>
</dbReference>
<feature type="binding site" evidence="8">
    <location>
        <position position="251"/>
    </location>
    <ligand>
        <name>substrate</name>
    </ligand>
</feature>
<dbReference type="Pfam" id="PF00293">
    <property type="entry name" value="NUDIX"/>
    <property type="match status" value="1"/>
</dbReference>
<comment type="catalytic activity">
    <reaction evidence="8">
        <text>NAD(+) + H2O = beta-nicotinamide D-ribonucleotide + AMP + 2 H(+)</text>
        <dbReference type="Rhea" id="RHEA:11800"/>
        <dbReference type="ChEBI" id="CHEBI:14649"/>
        <dbReference type="ChEBI" id="CHEBI:15377"/>
        <dbReference type="ChEBI" id="CHEBI:15378"/>
        <dbReference type="ChEBI" id="CHEBI:57540"/>
        <dbReference type="ChEBI" id="CHEBI:456215"/>
        <dbReference type="EC" id="3.6.1.22"/>
    </reaction>
</comment>
<dbReference type="InterPro" id="IPR020476">
    <property type="entry name" value="Nudix_hydrolase"/>
</dbReference>
<dbReference type="GO" id="GO:0016787">
    <property type="term" value="F:hydrolase activity"/>
    <property type="evidence" value="ECO:0007669"/>
    <property type="project" value="UniProtKB-KW"/>
</dbReference>
<comment type="similarity">
    <text evidence="1 8">Belongs to the Nudix hydrolase family. NudC subfamily.</text>
</comment>
<reference evidence="11" key="1">
    <citation type="journal article" date="2019" name="Int. J. Syst. Evol. Microbiol.">
        <title>The Global Catalogue of Microorganisms (GCM) 10K type strain sequencing project: providing services to taxonomists for standard genome sequencing and annotation.</title>
        <authorList>
            <consortium name="The Broad Institute Genomics Platform"/>
            <consortium name="The Broad Institute Genome Sequencing Center for Infectious Disease"/>
            <person name="Wu L."/>
            <person name="Ma J."/>
        </authorList>
    </citation>
    <scope>NUCLEOTIDE SEQUENCE [LARGE SCALE GENOMIC DNA]</scope>
    <source>
        <strain evidence="11">CGMCC 1.10992</strain>
    </source>
</reference>
<dbReference type="Gene3D" id="3.90.79.10">
    <property type="entry name" value="Nucleoside Triphosphate Pyrophosphohydrolase"/>
    <property type="match status" value="1"/>
</dbReference>
<evidence type="ECO:0000256" key="6">
    <source>
        <dbReference type="ARBA" id="ARBA00023211"/>
    </source>
</evidence>
<evidence type="ECO:0000256" key="8">
    <source>
        <dbReference type="HAMAP-Rule" id="MF_00297"/>
    </source>
</evidence>
<keyword evidence="5 8" id="KW-0520">NAD</keyword>
<dbReference type="InterPro" id="IPR050241">
    <property type="entry name" value="NAD-cap_RNA_hydrolase_NudC"/>
</dbReference>
<dbReference type="SUPFAM" id="SSF55811">
    <property type="entry name" value="Nudix"/>
    <property type="match status" value="2"/>
</dbReference>
<evidence type="ECO:0000259" key="9">
    <source>
        <dbReference type="PROSITE" id="PS51462"/>
    </source>
</evidence>